<feature type="chain" id="PRO_5042869845" evidence="2">
    <location>
        <begin position="20"/>
        <end position="403"/>
    </location>
</feature>
<keyword evidence="4" id="KW-1185">Reference proteome</keyword>
<name>A0AAN6Y2E4_9PEZI</name>
<evidence type="ECO:0000256" key="2">
    <source>
        <dbReference type="SAM" id="SignalP"/>
    </source>
</evidence>
<dbReference type="Proteomes" id="UP001301769">
    <property type="component" value="Unassembled WGS sequence"/>
</dbReference>
<dbReference type="AlphaFoldDB" id="A0AAN6Y2E4"/>
<reference evidence="3" key="1">
    <citation type="journal article" date="2023" name="Mol. Phylogenet. Evol.">
        <title>Genome-scale phylogeny and comparative genomics of the fungal order Sordariales.</title>
        <authorList>
            <person name="Hensen N."/>
            <person name="Bonometti L."/>
            <person name="Westerberg I."/>
            <person name="Brannstrom I.O."/>
            <person name="Guillou S."/>
            <person name="Cros-Aarteil S."/>
            <person name="Calhoun S."/>
            <person name="Haridas S."/>
            <person name="Kuo A."/>
            <person name="Mondo S."/>
            <person name="Pangilinan J."/>
            <person name="Riley R."/>
            <person name="LaButti K."/>
            <person name="Andreopoulos B."/>
            <person name="Lipzen A."/>
            <person name="Chen C."/>
            <person name="Yan M."/>
            <person name="Daum C."/>
            <person name="Ng V."/>
            <person name="Clum A."/>
            <person name="Steindorff A."/>
            <person name="Ohm R.A."/>
            <person name="Martin F."/>
            <person name="Silar P."/>
            <person name="Natvig D.O."/>
            <person name="Lalanne C."/>
            <person name="Gautier V."/>
            <person name="Ament-Velasquez S.L."/>
            <person name="Kruys A."/>
            <person name="Hutchinson M.I."/>
            <person name="Powell A.J."/>
            <person name="Barry K."/>
            <person name="Miller A.N."/>
            <person name="Grigoriev I.V."/>
            <person name="Debuchy R."/>
            <person name="Gladieux P."/>
            <person name="Hiltunen Thoren M."/>
            <person name="Johannesson H."/>
        </authorList>
    </citation>
    <scope>NUCLEOTIDE SEQUENCE</scope>
    <source>
        <strain evidence="3">PSN293</strain>
    </source>
</reference>
<dbReference type="EMBL" id="MU858188">
    <property type="protein sequence ID" value="KAK4209990.1"/>
    <property type="molecule type" value="Genomic_DNA"/>
</dbReference>
<organism evidence="3 4">
    <name type="scientific">Rhypophila decipiens</name>
    <dbReference type="NCBI Taxonomy" id="261697"/>
    <lineage>
        <taxon>Eukaryota</taxon>
        <taxon>Fungi</taxon>
        <taxon>Dikarya</taxon>
        <taxon>Ascomycota</taxon>
        <taxon>Pezizomycotina</taxon>
        <taxon>Sordariomycetes</taxon>
        <taxon>Sordariomycetidae</taxon>
        <taxon>Sordariales</taxon>
        <taxon>Naviculisporaceae</taxon>
        <taxon>Rhypophila</taxon>
    </lineage>
</organism>
<evidence type="ECO:0000256" key="1">
    <source>
        <dbReference type="SAM" id="MobiDB-lite"/>
    </source>
</evidence>
<evidence type="ECO:0000313" key="4">
    <source>
        <dbReference type="Proteomes" id="UP001301769"/>
    </source>
</evidence>
<reference evidence="3" key="2">
    <citation type="submission" date="2023-05" db="EMBL/GenBank/DDBJ databases">
        <authorList>
            <consortium name="Lawrence Berkeley National Laboratory"/>
            <person name="Steindorff A."/>
            <person name="Hensen N."/>
            <person name="Bonometti L."/>
            <person name="Westerberg I."/>
            <person name="Brannstrom I.O."/>
            <person name="Guillou S."/>
            <person name="Cros-Aarteil S."/>
            <person name="Calhoun S."/>
            <person name="Haridas S."/>
            <person name="Kuo A."/>
            <person name="Mondo S."/>
            <person name="Pangilinan J."/>
            <person name="Riley R."/>
            <person name="Labutti K."/>
            <person name="Andreopoulos B."/>
            <person name="Lipzen A."/>
            <person name="Chen C."/>
            <person name="Yanf M."/>
            <person name="Daum C."/>
            <person name="Ng V."/>
            <person name="Clum A."/>
            <person name="Ohm R."/>
            <person name="Martin F."/>
            <person name="Silar P."/>
            <person name="Natvig D."/>
            <person name="Lalanne C."/>
            <person name="Gautier V."/>
            <person name="Ament-Velasquez S.L."/>
            <person name="Kruys A."/>
            <person name="Hutchinson M.I."/>
            <person name="Powell A.J."/>
            <person name="Barry K."/>
            <person name="Miller A.N."/>
            <person name="Grigoriev I.V."/>
            <person name="Debuchy R."/>
            <person name="Gladieux P."/>
            <person name="Thoren M.H."/>
            <person name="Johannesson H."/>
        </authorList>
    </citation>
    <scope>NUCLEOTIDE SEQUENCE</scope>
    <source>
        <strain evidence="3">PSN293</strain>
    </source>
</reference>
<feature type="compositionally biased region" description="Polar residues" evidence="1">
    <location>
        <begin position="373"/>
        <end position="388"/>
    </location>
</feature>
<evidence type="ECO:0000313" key="3">
    <source>
        <dbReference type="EMBL" id="KAK4209990.1"/>
    </source>
</evidence>
<proteinExistence type="predicted"/>
<gene>
    <name evidence="3" type="ORF">QBC37DRAFT_403841</name>
</gene>
<feature type="signal peptide" evidence="2">
    <location>
        <begin position="1"/>
        <end position="19"/>
    </location>
</feature>
<feature type="region of interest" description="Disordered" evidence="1">
    <location>
        <begin position="373"/>
        <end position="403"/>
    </location>
</feature>
<comment type="caution">
    <text evidence="3">The sequence shown here is derived from an EMBL/GenBank/DDBJ whole genome shotgun (WGS) entry which is preliminary data.</text>
</comment>
<accession>A0AAN6Y2E4</accession>
<sequence>MGIGLTSGIVVAIARVALAATVTTTCGLANPVTVAPYVQFVAGTTIQTIVTVNFNEIHVIAAEGDAPKTIEKLQELCSSPLAPLYPEICDNVEEGSTVEDLDLGESTGVGELLSEVSSASTYGAAWAVETGSATSGNIKLSDLPEYIPEASKIVSTLTVPVDSTTTMTTTMTATTTITLEDEDDEATSLPLTIAHDGKINKTYSNDPTTFETRIKSTLASVDEGSHTTDRVPLSDLIWEEQEPATLASPTPSPDRVPLSDIIYEEPAALANPTPGSTAIFGAPWDSGNTYGEAGADGRCESDNFSIATFSAVEEPTPIPDKSVEPGLLLRCLRETDKGEEGPKPSETSATMIICYTTPTTDSLSVFTFTLSPQPSSSHTLAHSPTPVRQSLHDHRLIHNHNGE</sequence>
<protein>
    <submittedName>
        <fullName evidence="3">Uncharacterized protein</fullName>
    </submittedName>
</protein>
<feature type="compositionally biased region" description="Basic and acidic residues" evidence="1">
    <location>
        <begin position="390"/>
        <end position="403"/>
    </location>
</feature>
<keyword evidence="2" id="KW-0732">Signal</keyword>